<organism evidence="4">
    <name type="scientific">freshwater metagenome</name>
    <dbReference type="NCBI Taxonomy" id="449393"/>
    <lineage>
        <taxon>unclassified sequences</taxon>
        <taxon>metagenomes</taxon>
        <taxon>ecological metagenomes</taxon>
    </lineage>
</organism>
<sequence length="207" mass="22255">MASCVFLEDHELVLEAVRAGLVGHFGSLDVVYAGPSTSGAREAMRHAQVDFILMDLDLGDGQRAESNVALMVGSGAPVIIVSALVDGETVRRSLEAGAIGYVSKQGRFEELVQAVEAGMQGEQYMSPDIAKALVGSRSIRLSEQERTALTLYASGLKLSAVARRMAVSESTVNEYIKRVRGKYARAGTPVPTKVHLYRVAQSEGWLE</sequence>
<name>A0A6J6UT82_9ZZZZ</name>
<dbReference type="PANTHER" id="PTHR43214:SF44">
    <property type="entry name" value="TWO-COMPONENT RESPONSE REGULATOR"/>
    <property type="match status" value="1"/>
</dbReference>
<dbReference type="InterPro" id="IPR016032">
    <property type="entry name" value="Sig_transdc_resp-reg_C-effctor"/>
</dbReference>
<dbReference type="GO" id="GO:0000160">
    <property type="term" value="P:phosphorelay signal transduction system"/>
    <property type="evidence" value="ECO:0007669"/>
    <property type="project" value="InterPro"/>
</dbReference>
<gene>
    <name evidence="4" type="ORF">UFOPK2810_01471</name>
</gene>
<reference evidence="4" key="1">
    <citation type="submission" date="2020-05" db="EMBL/GenBank/DDBJ databases">
        <authorList>
            <person name="Chiriac C."/>
            <person name="Salcher M."/>
            <person name="Ghai R."/>
            <person name="Kavagutti S V."/>
        </authorList>
    </citation>
    <scope>NUCLEOTIDE SEQUENCE</scope>
</reference>
<dbReference type="InterPro" id="IPR000792">
    <property type="entry name" value="Tscrpt_reg_LuxR_C"/>
</dbReference>
<dbReference type="GO" id="GO:0003677">
    <property type="term" value="F:DNA binding"/>
    <property type="evidence" value="ECO:0007669"/>
    <property type="project" value="UniProtKB-KW"/>
</dbReference>
<keyword evidence="1" id="KW-0238">DNA-binding</keyword>
<feature type="domain" description="HTH luxR-type" evidence="2">
    <location>
        <begin position="134"/>
        <end position="204"/>
    </location>
</feature>
<feature type="domain" description="Response regulatory" evidence="3">
    <location>
        <begin position="3"/>
        <end position="119"/>
    </location>
</feature>
<dbReference type="EMBL" id="CAEZYZ010000285">
    <property type="protein sequence ID" value="CAB4762952.1"/>
    <property type="molecule type" value="Genomic_DNA"/>
</dbReference>
<dbReference type="SUPFAM" id="SSF46894">
    <property type="entry name" value="C-terminal effector domain of the bipartite response regulators"/>
    <property type="match status" value="1"/>
</dbReference>
<dbReference type="SMART" id="SM00421">
    <property type="entry name" value="HTH_LUXR"/>
    <property type="match status" value="1"/>
</dbReference>
<dbReference type="InterPro" id="IPR011006">
    <property type="entry name" value="CheY-like_superfamily"/>
</dbReference>
<dbReference type="Gene3D" id="3.40.50.2300">
    <property type="match status" value="1"/>
</dbReference>
<dbReference type="Pfam" id="PF08281">
    <property type="entry name" value="Sigma70_r4_2"/>
    <property type="match status" value="1"/>
</dbReference>
<dbReference type="PROSITE" id="PS50043">
    <property type="entry name" value="HTH_LUXR_2"/>
    <property type="match status" value="1"/>
</dbReference>
<protein>
    <submittedName>
        <fullName evidence="4">Unannotated protein</fullName>
    </submittedName>
</protein>
<dbReference type="Gene3D" id="1.10.10.10">
    <property type="entry name" value="Winged helix-like DNA-binding domain superfamily/Winged helix DNA-binding domain"/>
    <property type="match status" value="1"/>
</dbReference>
<dbReference type="PANTHER" id="PTHR43214">
    <property type="entry name" value="TWO-COMPONENT RESPONSE REGULATOR"/>
    <property type="match status" value="1"/>
</dbReference>
<dbReference type="Pfam" id="PF00072">
    <property type="entry name" value="Response_reg"/>
    <property type="match status" value="1"/>
</dbReference>
<dbReference type="SMART" id="SM00448">
    <property type="entry name" value="REC"/>
    <property type="match status" value="1"/>
</dbReference>
<evidence type="ECO:0000256" key="1">
    <source>
        <dbReference type="ARBA" id="ARBA00023125"/>
    </source>
</evidence>
<dbReference type="AlphaFoldDB" id="A0A6J6UT82"/>
<evidence type="ECO:0000313" key="4">
    <source>
        <dbReference type="EMBL" id="CAB4762952.1"/>
    </source>
</evidence>
<evidence type="ECO:0000259" key="2">
    <source>
        <dbReference type="PROSITE" id="PS50043"/>
    </source>
</evidence>
<dbReference type="SUPFAM" id="SSF52172">
    <property type="entry name" value="CheY-like"/>
    <property type="match status" value="1"/>
</dbReference>
<dbReference type="InterPro" id="IPR013249">
    <property type="entry name" value="RNA_pol_sigma70_r4_t2"/>
</dbReference>
<dbReference type="PROSITE" id="PS50110">
    <property type="entry name" value="RESPONSE_REGULATORY"/>
    <property type="match status" value="1"/>
</dbReference>
<dbReference type="InterPro" id="IPR039420">
    <property type="entry name" value="WalR-like"/>
</dbReference>
<dbReference type="GO" id="GO:0016987">
    <property type="term" value="F:sigma factor activity"/>
    <property type="evidence" value="ECO:0007669"/>
    <property type="project" value="InterPro"/>
</dbReference>
<evidence type="ECO:0000259" key="3">
    <source>
        <dbReference type="PROSITE" id="PS50110"/>
    </source>
</evidence>
<proteinExistence type="predicted"/>
<dbReference type="GO" id="GO:0006352">
    <property type="term" value="P:DNA-templated transcription initiation"/>
    <property type="evidence" value="ECO:0007669"/>
    <property type="project" value="InterPro"/>
</dbReference>
<dbReference type="PRINTS" id="PR00038">
    <property type="entry name" value="HTHLUXR"/>
</dbReference>
<dbReference type="InterPro" id="IPR036388">
    <property type="entry name" value="WH-like_DNA-bd_sf"/>
</dbReference>
<accession>A0A6J6UT82</accession>
<dbReference type="InterPro" id="IPR001789">
    <property type="entry name" value="Sig_transdc_resp-reg_receiver"/>
</dbReference>